<keyword evidence="2" id="KW-1185">Reference proteome</keyword>
<protein>
    <submittedName>
        <fullName evidence="1">Uncharacterized protein</fullName>
    </submittedName>
</protein>
<sequence>MSVRSSDLRPGEALWGCRSGEHRAQVKVAFGSGWSIGGSTVQRVLSDLLGAQESFRKLLHKNVSLDAHPKEISFRAYLDLPLNGVVTPPTCVPHSNAVIGTASFSSTCIELLSNNNDTDLLKVRGAGLASGCVARVCR</sequence>
<dbReference type="Proteomes" id="UP001221898">
    <property type="component" value="Unassembled WGS sequence"/>
</dbReference>
<dbReference type="EMBL" id="JAINUG010000038">
    <property type="protein sequence ID" value="KAJ8407692.1"/>
    <property type="molecule type" value="Genomic_DNA"/>
</dbReference>
<accession>A0AAD7ST55</accession>
<evidence type="ECO:0000313" key="2">
    <source>
        <dbReference type="Proteomes" id="UP001221898"/>
    </source>
</evidence>
<proteinExistence type="predicted"/>
<reference evidence="1" key="1">
    <citation type="journal article" date="2023" name="Science">
        <title>Genome structures resolve the early diversification of teleost fishes.</title>
        <authorList>
            <person name="Parey E."/>
            <person name="Louis A."/>
            <person name="Montfort J."/>
            <person name="Bouchez O."/>
            <person name="Roques C."/>
            <person name="Iampietro C."/>
            <person name="Lluch J."/>
            <person name="Castinel A."/>
            <person name="Donnadieu C."/>
            <person name="Desvignes T."/>
            <person name="Floi Bucao C."/>
            <person name="Jouanno E."/>
            <person name="Wen M."/>
            <person name="Mejri S."/>
            <person name="Dirks R."/>
            <person name="Jansen H."/>
            <person name="Henkel C."/>
            <person name="Chen W.J."/>
            <person name="Zahm M."/>
            <person name="Cabau C."/>
            <person name="Klopp C."/>
            <person name="Thompson A.W."/>
            <person name="Robinson-Rechavi M."/>
            <person name="Braasch I."/>
            <person name="Lecointre G."/>
            <person name="Bobe J."/>
            <person name="Postlethwait J.H."/>
            <person name="Berthelot C."/>
            <person name="Roest Crollius H."/>
            <person name="Guiguen Y."/>
        </authorList>
    </citation>
    <scope>NUCLEOTIDE SEQUENCE</scope>
    <source>
        <strain evidence="1">NC1722</strain>
    </source>
</reference>
<name>A0AAD7ST55_9TELE</name>
<dbReference type="AlphaFoldDB" id="A0AAD7ST55"/>
<comment type="caution">
    <text evidence="1">The sequence shown here is derived from an EMBL/GenBank/DDBJ whole genome shotgun (WGS) entry which is preliminary data.</text>
</comment>
<gene>
    <name evidence="1" type="ORF">AAFF_G00275490</name>
</gene>
<evidence type="ECO:0000313" key="1">
    <source>
        <dbReference type="EMBL" id="KAJ8407692.1"/>
    </source>
</evidence>
<organism evidence="1 2">
    <name type="scientific">Aldrovandia affinis</name>
    <dbReference type="NCBI Taxonomy" id="143900"/>
    <lineage>
        <taxon>Eukaryota</taxon>
        <taxon>Metazoa</taxon>
        <taxon>Chordata</taxon>
        <taxon>Craniata</taxon>
        <taxon>Vertebrata</taxon>
        <taxon>Euteleostomi</taxon>
        <taxon>Actinopterygii</taxon>
        <taxon>Neopterygii</taxon>
        <taxon>Teleostei</taxon>
        <taxon>Notacanthiformes</taxon>
        <taxon>Halosauridae</taxon>
        <taxon>Aldrovandia</taxon>
    </lineage>
</organism>